<feature type="region of interest" description="Disordered" evidence="1">
    <location>
        <begin position="1"/>
        <end position="21"/>
    </location>
</feature>
<dbReference type="EMBL" id="SPMZ01000057">
    <property type="protein sequence ID" value="NMQ20674.1"/>
    <property type="molecule type" value="Genomic_DNA"/>
</dbReference>
<sequence>MEIRLHANATTTPKQRAYIQQSTRPAAELAVEIGVSETTIRRWRARDTVRDRPHTPHRLATILNPLQEFVVVELRKLLLLPLDDLLVVARESCVP</sequence>
<evidence type="ECO:0000256" key="1">
    <source>
        <dbReference type="SAM" id="MobiDB-lite"/>
    </source>
</evidence>
<keyword evidence="3" id="KW-1185">Reference proteome</keyword>
<evidence type="ECO:0000313" key="3">
    <source>
        <dbReference type="Proteomes" id="UP000760480"/>
    </source>
</evidence>
<feature type="non-terminal residue" evidence="2">
    <location>
        <position position="95"/>
    </location>
</feature>
<accession>A0ABX1TQ73</accession>
<name>A0ABX1TQ73_9GAMM</name>
<comment type="caution">
    <text evidence="2">The sequence shown here is derived from an EMBL/GenBank/DDBJ whole genome shotgun (WGS) entry which is preliminary data.</text>
</comment>
<reference evidence="2 3" key="1">
    <citation type="submission" date="2019-03" db="EMBL/GenBank/DDBJ databases">
        <title>Metabolic reconstructions from genomes of highly enriched 'Candidatus Accumulibacter' and 'Candidatus Competibacter' bioreactor populations.</title>
        <authorList>
            <person name="Annavajhala M.K."/>
            <person name="Welles L."/>
            <person name="Abbas B."/>
            <person name="Sorokin D."/>
            <person name="Park H."/>
            <person name="Van Loosdrecht M."/>
            <person name="Chandran K."/>
        </authorList>
    </citation>
    <scope>NUCLEOTIDE SEQUENCE [LARGE SCALE GENOMIC DNA]</scope>
    <source>
        <strain evidence="2 3">SBR_G</strain>
    </source>
</reference>
<organism evidence="2 3">
    <name type="scientific">Candidatus Competibacter phosphatis</name>
    <dbReference type="NCBI Taxonomy" id="221280"/>
    <lineage>
        <taxon>Bacteria</taxon>
        <taxon>Pseudomonadati</taxon>
        <taxon>Pseudomonadota</taxon>
        <taxon>Gammaproteobacteria</taxon>
        <taxon>Candidatus Competibacteraceae</taxon>
        <taxon>Candidatus Competibacter</taxon>
    </lineage>
</organism>
<dbReference type="Proteomes" id="UP000760480">
    <property type="component" value="Unassembled WGS sequence"/>
</dbReference>
<evidence type="ECO:0000313" key="2">
    <source>
        <dbReference type="EMBL" id="NMQ20674.1"/>
    </source>
</evidence>
<protein>
    <submittedName>
        <fullName evidence="2">IS481 family transposase</fullName>
    </submittedName>
</protein>
<proteinExistence type="predicted"/>
<gene>
    <name evidence="2" type="ORF">E4P82_16630</name>
</gene>
<feature type="compositionally biased region" description="Polar residues" evidence="1">
    <location>
        <begin position="8"/>
        <end position="21"/>
    </location>
</feature>